<proteinExistence type="predicted"/>
<feature type="transmembrane region" description="Helical" evidence="1">
    <location>
        <begin position="21"/>
        <end position="39"/>
    </location>
</feature>
<dbReference type="AlphaFoldDB" id="A0A9X9WZ90"/>
<evidence type="ECO:0000256" key="1">
    <source>
        <dbReference type="SAM" id="Phobius"/>
    </source>
</evidence>
<protein>
    <submittedName>
        <fullName evidence="2">DUF2933 domain-containing protein</fullName>
    </submittedName>
</protein>
<reference evidence="2" key="2">
    <citation type="journal article" date="2021" name="Syst. Appl. Microbiol.">
        <title>Roseomonas hellenica sp. nov., isolated from roots of wild-growing Alkanna tinctoria.</title>
        <authorList>
            <person name="Rat A."/>
            <person name="Naranjo H.D."/>
            <person name="Lebbe L."/>
            <person name="Cnockaert M."/>
            <person name="Krigas N."/>
            <person name="Grigoriadou K."/>
            <person name="Maloupa E."/>
            <person name="Willems A."/>
        </authorList>
    </citation>
    <scope>NUCLEOTIDE SEQUENCE</scope>
    <source>
        <strain evidence="2">LMG 31231</strain>
    </source>
</reference>
<organism evidence="2 3">
    <name type="scientific">Neoroseomonas soli</name>
    <dbReference type="NCBI Taxonomy" id="1081025"/>
    <lineage>
        <taxon>Bacteria</taxon>
        <taxon>Pseudomonadati</taxon>
        <taxon>Pseudomonadota</taxon>
        <taxon>Alphaproteobacteria</taxon>
        <taxon>Acetobacterales</taxon>
        <taxon>Acetobacteraceae</taxon>
        <taxon>Neoroseomonas</taxon>
    </lineage>
</organism>
<keyword evidence="3" id="KW-1185">Reference proteome</keyword>
<comment type="caution">
    <text evidence="2">The sequence shown here is derived from an EMBL/GenBank/DDBJ whole genome shotgun (WGS) entry which is preliminary data.</text>
</comment>
<keyword evidence="1" id="KW-0812">Transmembrane</keyword>
<keyword evidence="1" id="KW-0472">Membrane</keyword>
<gene>
    <name evidence="2" type="ORF">GXW76_14905</name>
</gene>
<dbReference type="InterPro" id="IPR021682">
    <property type="entry name" value="DUF2933"/>
</dbReference>
<evidence type="ECO:0000313" key="3">
    <source>
        <dbReference type="Proteomes" id="UP001138751"/>
    </source>
</evidence>
<dbReference type="Proteomes" id="UP001138751">
    <property type="component" value="Unassembled WGS sequence"/>
</dbReference>
<evidence type="ECO:0000313" key="2">
    <source>
        <dbReference type="EMBL" id="MBR0672469.1"/>
    </source>
</evidence>
<dbReference type="RefSeq" id="WP_211862885.1">
    <property type="nucleotide sequence ID" value="NZ_JAAEDM010000041.1"/>
</dbReference>
<keyword evidence="1" id="KW-1133">Transmembrane helix</keyword>
<sequence length="84" mass="8878">MSGHAHHQAGPSPEQSFWRSRSGLVFIAFAVVAAVYLLFEHTAHVVQYLPFGIVLLCPLMHMFMHGGHGGHGGGSGGARIGGQT</sequence>
<name>A0A9X9WZ90_9PROT</name>
<dbReference type="Pfam" id="PF11666">
    <property type="entry name" value="DUF2933"/>
    <property type="match status" value="1"/>
</dbReference>
<reference evidence="2" key="1">
    <citation type="submission" date="2020-01" db="EMBL/GenBank/DDBJ databases">
        <authorList>
            <person name="Rat A."/>
        </authorList>
    </citation>
    <scope>NUCLEOTIDE SEQUENCE</scope>
    <source>
        <strain evidence="2">LMG 31231</strain>
    </source>
</reference>
<feature type="transmembrane region" description="Helical" evidence="1">
    <location>
        <begin position="45"/>
        <end position="64"/>
    </location>
</feature>
<accession>A0A9X9WZ90</accession>
<dbReference type="EMBL" id="JAAEDM010000041">
    <property type="protein sequence ID" value="MBR0672469.1"/>
    <property type="molecule type" value="Genomic_DNA"/>
</dbReference>